<accession>A0A149VV16</accession>
<name>A0A149VV16_9PROT</name>
<dbReference type="AlphaFoldDB" id="A0A149VV16"/>
<comment type="caution">
    <text evidence="1">The sequence shown here is derived from an EMBL/GenBank/DDBJ whole genome shotgun (WGS) entry which is preliminary data.</text>
</comment>
<sequence>MTNPKPVEFQGSALDDLRAFPLAAKREAGHQIDQVQNGQEPDDWKPMNTVGQGVKEIRIRDVAGAFRVLYVAKFADAVYVLHCFQKKTGKTSKADVDLAAKRYRDLLKELDQ</sequence>
<dbReference type="OrthoDB" id="9797093at2"/>
<dbReference type="RefSeq" id="WP_031596343.1">
    <property type="nucleotide sequence ID" value="NZ_JAFJVN010000020.1"/>
</dbReference>
<reference evidence="1 2" key="1">
    <citation type="submission" date="2016-01" db="EMBL/GenBank/DDBJ databases">
        <title>Genome sequence of the acidophilic iron oxidising Ferrovum strain Z-31.</title>
        <authorList>
            <person name="Poehlein A."/>
            <person name="Ullrich S.R."/>
            <person name="Schloemann M."/>
            <person name="Muehling M."/>
            <person name="Daniel R."/>
        </authorList>
    </citation>
    <scope>NUCLEOTIDE SEQUENCE [LARGE SCALE GENOMIC DNA]</scope>
    <source>
        <strain evidence="1 2">Z-31</strain>
    </source>
</reference>
<dbReference type="Proteomes" id="UP000075653">
    <property type="component" value="Unassembled WGS sequence"/>
</dbReference>
<proteinExistence type="predicted"/>
<dbReference type="Pfam" id="PF05973">
    <property type="entry name" value="Gp49"/>
    <property type="match status" value="1"/>
</dbReference>
<evidence type="ECO:0008006" key="3">
    <source>
        <dbReference type="Google" id="ProtNLM"/>
    </source>
</evidence>
<dbReference type="EMBL" id="LRRD01000144">
    <property type="protein sequence ID" value="KXW57057.1"/>
    <property type="molecule type" value="Genomic_DNA"/>
</dbReference>
<evidence type="ECO:0000313" key="2">
    <source>
        <dbReference type="Proteomes" id="UP000075653"/>
    </source>
</evidence>
<dbReference type="STRING" id="1789004.FEMY_24270"/>
<gene>
    <name evidence="1" type="ORF">FEMY_24270</name>
</gene>
<keyword evidence="2" id="KW-1185">Reference proteome</keyword>
<dbReference type="PATRIC" id="fig|1789004.3.peg.2578"/>
<dbReference type="InterPro" id="IPR009241">
    <property type="entry name" value="HigB-like"/>
</dbReference>
<protein>
    <recommendedName>
        <fullName evidence="3">Phage-related protein</fullName>
    </recommendedName>
</protein>
<evidence type="ECO:0000313" key="1">
    <source>
        <dbReference type="EMBL" id="KXW57057.1"/>
    </source>
</evidence>
<organism evidence="1 2">
    <name type="scientific">Ferrovum myxofaciens</name>
    <dbReference type="NCBI Taxonomy" id="416213"/>
    <lineage>
        <taxon>Bacteria</taxon>
        <taxon>Pseudomonadati</taxon>
        <taxon>Pseudomonadota</taxon>
        <taxon>Betaproteobacteria</taxon>
        <taxon>Ferrovales</taxon>
        <taxon>Ferrovaceae</taxon>
        <taxon>Ferrovum</taxon>
    </lineage>
</organism>